<evidence type="ECO:0008006" key="4">
    <source>
        <dbReference type="Google" id="ProtNLM"/>
    </source>
</evidence>
<organism evidence="2 3">
    <name type="scientific">Ascobolus immersus RN42</name>
    <dbReference type="NCBI Taxonomy" id="1160509"/>
    <lineage>
        <taxon>Eukaryota</taxon>
        <taxon>Fungi</taxon>
        <taxon>Dikarya</taxon>
        <taxon>Ascomycota</taxon>
        <taxon>Pezizomycotina</taxon>
        <taxon>Pezizomycetes</taxon>
        <taxon>Pezizales</taxon>
        <taxon>Ascobolaceae</taxon>
        <taxon>Ascobolus</taxon>
    </lineage>
</organism>
<dbReference type="Proteomes" id="UP000275078">
    <property type="component" value="Unassembled WGS sequence"/>
</dbReference>
<evidence type="ECO:0000256" key="1">
    <source>
        <dbReference type="SAM" id="MobiDB-lite"/>
    </source>
</evidence>
<gene>
    <name evidence="2" type="ORF">BJ508DRAFT_335595</name>
</gene>
<dbReference type="OrthoDB" id="2630497at2759"/>
<proteinExistence type="predicted"/>
<evidence type="ECO:0000313" key="2">
    <source>
        <dbReference type="EMBL" id="RPA71879.1"/>
    </source>
</evidence>
<sequence>MDTHVTNAYQSDWTLYVDAIQVVYNNQVNVATGQAPNMLMFGYLPTTTLQIPAIDAESSYSRDQQRSAAERIEHLQLLRQEAHDALVFGQFTVAMYFDKNHTIPPFKAGDKVYLKLAKKHTPGYAVPGITCRKLGPQRKKAPKAKKTAKTPTVPTRKSARLA</sequence>
<keyword evidence="3" id="KW-1185">Reference proteome</keyword>
<evidence type="ECO:0000313" key="3">
    <source>
        <dbReference type="Proteomes" id="UP000275078"/>
    </source>
</evidence>
<dbReference type="InterPro" id="IPR036397">
    <property type="entry name" value="RNaseH_sf"/>
</dbReference>
<dbReference type="GO" id="GO:0003676">
    <property type="term" value="F:nucleic acid binding"/>
    <property type="evidence" value="ECO:0007669"/>
    <property type="project" value="InterPro"/>
</dbReference>
<feature type="region of interest" description="Disordered" evidence="1">
    <location>
        <begin position="129"/>
        <end position="162"/>
    </location>
</feature>
<reference evidence="2 3" key="1">
    <citation type="journal article" date="2018" name="Nat. Ecol. Evol.">
        <title>Pezizomycetes genomes reveal the molecular basis of ectomycorrhizal truffle lifestyle.</title>
        <authorList>
            <person name="Murat C."/>
            <person name="Payen T."/>
            <person name="Noel B."/>
            <person name="Kuo A."/>
            <person name="Morin E."/>
            <person name="Chen J."/>
            <person name="Kohler A."/>
            <person name="Krizsan K."/>
            <person name="Balestrini R."/>
            <person name="Da Silva C."/>
            <person name="Montanini B."/>
            <person name="Hainaut M."/>
            <person name="Levati E."/>
            <person name="Barry K.W."/>
            <person name="Belfiori B."/>
            <person name="Cichocki N."/>
            <person name="Clum A."/>
            <person name="Dockter R.B."/>
            <person name="Fauchery L."/>
            <person name="Guy J."/>
            <person name="Iotti M."/>
            <person name="Le Tacon F."/>
            <person name="Lindquist E.A."/>
            <person name="Lipzen A."/>
            <person name="Malagnac F."/>
            <person name="Mello A."/>
            <person name="Molinier V."/>
            <person name="Miyauchi S."/>
            <person name="Poulain J."/>
            <person name="Riccioni C."/>
            <person name="Rubini A."/>
            <person name="Sitrit Y."/>
            <person name="Splivallo R."/>
            <person name="Traeger S."/>
            <person name="Wang M."/>
            <person name="Zifcakova L."/>
            <person name="Wipf D."/>
            <person name="Zambonelli A."/>
            <person name="Paolocci F."/>
            <person name="Nowrousian M."/>
            <person name="Ottonello S."/>
            <person name="Baldrian P."/>
            <person name="Spatafora J.W."/>
            <person name="Henrissat B."/>
            <person name="Nagy L.G."/>
            <person name="Aury J.M."/>
            <person name="Wincker P."/>
            <person name="Grigoriev I.V."/>
            <person name="Bonfante P."/>
            <person name="Martin F.M."/>
        </authorList>
    </citation>
    <scope>NUCLEOTIDE SEQUENCE [LARGE SCALE GENOMIC DNA]</scope>
    <source>
        <strain evidence="2 3">RN42</strain>
    </source>
</reference>
<name>A0A3N4HBT4_ASCIM</name>
<dbReference type="EMBL" id="ML119893">
    <property type="protein sequence ID" value="RPA71879.1"/>
    <property type="molecule type" value="Genomic_DNA"/>
</dbReference>
<dbReference type="Gene3D" id="3.30.420.10">
    <property type="entry name" value="Ribonuclease H-like superfamily/Ribonuclease H"/>
    <property type="match status" value="1"/>
</dbReference>
<protein>
    <recommendedName>
        <fullName evidence="4">Integrase catalytic domain-containing protein</fullName>
    </recommendedName>
</protein>
<dbReference type="AlphaFoldDB" id="A0A3N4HBT4"/>
<feature type="compositionally biased region" description="Basic residues" evidence="1">
    <location>
        <begin position="135"/>
        <end position="148"/>
    </location>
</feature>
<accession>A0A3N4HBT4</accession>